<organism evidence="2 3">
    <name type="scientific">Actinomyces graevenitzii C83</name>
    <dbReference type="NCBI Taxonomy" id="435830"/>
    <lineage>
        <taxon>Bacteria</taxon>
        <taxon>Bacillati</taxon>
        <taxon>Actinomycetota</taxon>
        <taxon>Actinomycetes</taxon>
        <taxon>Actinomycetales</taxon>
        <taxon>Actinomycetaceae</taxon>
        <taxon>Actinomyces</taxon>
    </lineage>
</organism>
<evidence type="ECO:0000313" key="3">
    <source>
        <dbReference type="Proteomes" id="UP000003822"/>
    </source>
</evidence>
<proteinExistence type="predicted"/>
<dbReference type="Proteomes" id="UP000003822">
    <property type="component" value="Unassembled WGS sequence"/>
</dbReference>
<feature type="compositionally biased region" description="Basic residues" evidence="1">
    <location>
        <begin position="156"/>
        <end position="170"/>
    </location>
</feature>
<gene>
    <name evidence="2" type="ORF">HMPREF0045_00769</name>
</gene>
<dbReference type="EMBL" id="ACRN01000004">
    <property type="protein sequence ID" value="EHM88556.1"/>
    <property type="molecule type" value="Genomic_DNA"/>
</dbReference>
<feature type="region of interest" description="Disordered" evidence="1">
    <location>
        <begin position="156"/>
        <end position="207"/>
    </location>
</feature>
<dbReference type="HOGENOM" id="CLU_1363787_0_0_11"/>
<sequence>MSVLLPFLRPLAAMPFIIDGLDAVVNSDEHAQRAQGLLEYAGSYGLTTPPVALVEKAATATGAVSAVAGTALSLSIAPAASAYTLAALNVPVTLINSTYFNGRQLVVSLTPALRGAALSAGLLALGVAACQRRKLKRVAVTDDDGATGQCCNGKAHGSHPGHGHCRKHNHGQPDQCRKHGKHPHGHGPQGHGHGPGRCCRRRRKEQD</sequence>
<feature type="compositionally biased region" description="Basic residues" evidence="1">
    <location>
        <begin position="198"/>
        <end position="207"/>
    </location>
</feature>
<protein>
    <submittedName>
        <fullName evidence="2">Uncharacterized protein</fullName>
    </submittedName>
</protein>
<reference evidence="2 3" key="1">
    <citation type="submission" date="2011-10" db="EMBL/GenBank/DDBJ databases">
        <title>The Genome Sequence of Actinomyces graevenitzii C83.</title>
        <authorList>
            <consortium name="The Broad Institute Genome Sequencing Platform"/>
            <consortium name="The Broad Institute Genome Sequencing Center for Infectious Disease"/>
            <person name="Earl A."/>
            <person name="Ward D."/>
            <person name="Feldgarden M."/>
            <person name="Gevers D."/>
            <person name="Sibley C.D."/>
            <person name="Field T.R."/>
            <person name="Grinwis M."/>
            <person name="Eshaghurshan C.S."/>
            <person name="Surette M.G."/>
            <person name="Young S.K."/>
            <person name="Zeng Q."/>
            <person name="Gargeya S."/>
            <person name="Fitzgerald M."/>
            <person name="Haas B."/>
            <person name="Abouelleil A."/>
            <person name="Alvarado L."/>
            <person name="Arachchi H.M."/>
            <person name="Berlin A."/>
            <person name="Brown A."/>
            <person name="Chapman S.B."/>
            <person name="Chen Z."/>
            <person name="Dunbar C."/>
            <person name="Freedman E."/>
            <person name="Gearin G."/>
            <person name="Goldberg J."/>
            <person name="Griggs A."/>
            <person name="Gujja S."/>
            <person name="Heiman D."/>
            <person name="Howarth C."/>
            <person name="Larson L."/>
            <person name="Lui A."/>
            <person name="MacDonald P.J.P."/>
            <person name="Montmayeur A."/>
            <person name="Murphy C."/>
            <person name="Neiman D."/>
            <person name="Pearson M."/>
            <person name="Priest M."/>
            <person name="Roberts A."/>
            <person name="Saif S."/>
            <person name="Shea T."/>
            <person name="Shenoy N."/>
            <person name="Sisk P."/>
            <person name="Stolte C."/>
            <person name="Sykes S."/>
            <person name="Wortman J."/>
            <person name="Nusbaum C."/>
            <person name="Birren B."/>
        </authorList>
    </citation>
    <scope>NUCLEOTIDE SEQUENCE [LARGE SCALE GENOMIC DNA]</scope>
    <source>
        <strain evidence="2 3">C83</strain>
    </source>
</reference>
<accession>G9PEU5</accession>
<name>G9PEU5_9ACTO</name>
<evidence type="ECO:0000256" key="1">
    <source>
        <dbReference type="SAM" id="MobiDB-lite"/>
    </source>
</evidence>
<dbReference type="RefSeq" id="WP_005985714.1">
    <property type="nucleotide sequence ID" value="NZ_JH470338.1"/>
</dbReference>
<dbReference type="AlphaFoldDB" id="G9PEU5"/>
<comment type="caution">
    <text evidence="2">The sequence shown here is derived from an EMBL/GenBank/DDBJ whole genome shotgun (WGS) entry which is preliminary data.</text>
</comment>
<dbReference type="OrthoDB" id="329282at2"/>
<dbReference type="PATRIC" id="fig|435830.3.peg.742"/>
<keyword evidence="3" id="KW-1185">Reference proteome</keyword>
<evidence type="ECO:0000313" key="2">
    <source>
        <dbReference type="EMBL" id="EHM88556.1"/>
    </source>
</evidence>
<dbReference type="STRING" id="435830.HMPREF0045_00769"/>